<feature type="transmembrane region" description="Helical" evidence="1">
    <location>
        <begin position="12"/>
        <end position="29"/>
    </location>
</feature>
<evidence type="ECO:0000313" key="4">
    <source>
        <dbReference type="Proteomes" id="UP000748531"/>
    </source>
</evidence>
<keyword evidence="1" id="KW-0812">Transmembrane</keyword>
<protein>
    <submittedName>
        <fullName evidence="3">Lipopolysaccharide choline phosphotransferase protein</fullName>
    </submittedName>
</protein>
<accession>A0A8J4WNH6</accession>
<dbReference type="GO" id="GO:0009100">
    <property type="term" value="P:glycoprotein metabolic process"/>
    <property type="evidence" value="ECO:0007669"/>
    <property type="project" value="UniProtKB-ARBA"/>
</dbReference>
<name>A0A8J4WNH6_9TREM</name>
<dbReference type="InterPro" id="IPR007074">
    <property type="entry name" value="LicD/FKTN/FKRP_NTP_transf"/>
</dbReference>
<dbReference type="OrthoDB" id="419198at2759"/>
<gene>
    <name evidence="3" type="ORF">PHET_09825</name>
</gene>
<proteinExistence type="predicted"/>
<dbReference type="Proteomes" id="UP000748531">
    <property type="component" value="Unassembled WGS sequence"/>
</dbReference>
<dbReference type="PANTHER" id="PTHR43404:SF1">
    <property type="entry name" value="MNN4P"/>
    <property type="match status" value="1"/>
</dbReference>
<dbReference type="AlphaFoldDB" id="A0A8J4WNH6"/>
<dbReference type="PANTHER" id="PTHR43404">
    <property type="entry name" value="LIPOPOLYSACCHARIDE CHOLINEPHOSPHOTRANSFERASE LICD"/>
    <property type="match status" value="1"/>
</dbReference>
<evidence type="ECO:0000313" key="3">
    <source>
        <dbReference type="EMBL" id="KAF5397195.1"/>
    </source>
</evidence>
<keyword evidence="1" id="KW-0472">Membrane</keyword>
<dbReference type="InterPro" id="IPR052942">
    <property type="entry name" value="LPS_cholinephosphotransferase"/>
</dbReference>
<comment type="caution">
    <text evidence="3">The sequence shown here is derived from an EMBL/GenBank/DDBJ whole genome shotgun (WGS) entry which is preliminary data.</text>
</comment>
<evidence type="ECO:0000256" key="1">
    <source>
        <dbReference type="SAM" id="Phobius"/>
    </source>
</evidence>
<feature type="domain" description="LicD/FKTN/FKRP nucleotidyltransferase" evidence="2">
    <location>
        <begin position="125"/>
        <end position="150"/>
    </location>
</feature>
<reference evidence="3" key="1">
    <citation type="submission" date="2019-05" db="EMBL/GenBank/DDBJ databases">
        <title>Annotation for the trematode Paragonimus heterotremus.</title>
        <authorList>
            <person name="Choi Y.-J."/>
        </authorList>
    </citation>
    <scope>NUCLEOTIDE SEQUENCE</scope>
    <source>
        <strain evidence="3">LC</strain>
    </source>
</reference>
<keyword evidence="4" id="KW-1185">Reference proteome</keyword>
<organism evidence="3 4">
    <name type="scientific">Paragonimus heterotremus</name>
    <dbReference type="NCBI Taxonomy" id="100268"/>
    <lineage>
        <taxon>Eukaryota</taxon>
        <taxon>Metazoa</taxon>
        <taxon>Spiralia</taxon>
        <taxon>Lophotrochozoa</taxon>
        <taxon>Platyhelminthes</taxon>
        <taxon>Trematoda</taxon>
        <taxon>Digenea</taxon>
        <taxon>Plagiorchiida</taxon>
        <taxon>Troglotremata</taxon>
        <taxon>Troglotrematidae</taxon>
        <taxon>Paragonimus</taxon>
    </lineage>
</organism>
<keyword evidence="1" id="KW-1133">Transmembrane helix</keyword>
<dbReference type="EMBL" id="LUCH01006634">
    <property type="protein sequence ID" value="KAF5397195.1"/>
    <property type="molecule type" value="Genomic_DNA"/>
</dbReference>
<dbReference type="Pfam" id="PF04991">
    <property type="entry name" value="LicD"/>
    <property type="match status" value="1"/>
</dbReference>
<sequence length="372" mass="43490">MRVRIYRHYRKLLVGVFIIAILLKFGWQWTNKTEAPKQPVILLDDFIVEPFWNQCRLHLLPNLSQLKWPELQVSNRPTGLTQNGKIQITTRTFEPSMSRGQRALSERLLKMFADLMFSNGMGKQFFLASGTLLGSFRHHDFIPWDDDVDVLADESVRLKIRQMLLSLGGEYLIHSTDTRDKIFTQFLDPDLDLYDLEYSRNTSVYPWGWPALDISYYAGNATHIYEIAEFHGSLTYWPRNLVFPLLFRPLGVNWYPTPYNTLSFMRVRDTFDANCIVTGWNHIFELENPVLLQSCQNLGSRYAFVERRRSNHGLDSTNEELQETILPHLLAGEEYLMLKWTNGTSQTMFHVLQMPFHDSDLAISTYDYTKIV</sequence>
<evidence type="ECO:0000259" key="2">
    <source>
        <dbReference type="Pfam" id="PF04991"/>
    </source>
</evidence>